<dbReference type="AlphaFoldDB" id="A0A2P2QMM4"/>
<accession>A0A2P2QMM4</accession>
<protein>
    <submittedName>
        <fullName evidence="1">Uncharacterized protein</fullName>
    </submittedName>
</protein>
<organism evidence="1">
    <name type="scientific">Rhizophora mucronata</name>
    <name type="common">Asiatic mangrove</name>
    <dbReference type="NCBI Taxonomy" id="61149"/>
    <lineage>
        <taxon>Eukaryota</taxon>
        <taxon>Viridiplantae</taxon>
        <taxon>Streptophyta</taxon>
        <taxon>Embryophyta</taxon>
        <taxon>Tracheophyta</taxon>
        <taxon>Spermatophyta</taxon>
        <taxon>Magnoliopsida</taxon>
        <taxon>eudicotyledons</taxon>
        <taxon>Gunneridae</taxon>
        <taxon>Pentapetalae</taxon>
        <taxon>rosids</taxon>
        <taxon>fabids</taxon>
        <taxon>Malpighiales</taxon>
        <taxon>Rhizophoraceae</taxon>
        <taxon>Rhizophora</taxon>
    </lineage>
</organism>
<proteinExistence type="predicted"/>
<reference evidence="1" key="1">
    <citation type="submission" date="2018-02" db="EMBL/GenBank/DDBJ databases">
        <title>Rhizophora mucronata_Transcriptome.</title>
        <authorList>
            <person name="Meera S.P."/>
            <person name="Sreeshan A."/>
            <person name="Augustine A."/>
        </authorList>
    </citation>
    <scope>NUCLEOTIDE SEQUENCE</scope>
    <source>
        <tissue evidence="1">Leaf</tissue>
    </source>
</reference>
<name>A0A2P2QMM4_RHIMU</name>
<sequence length="83" mass="10200">MLVSVHSFSTRPYCFRWILTAREAKQSTRYYGNQKQNQKRKKWQRKVWERILEGCSLRSVGKKRLKRRQGDYKETPVMEEYKL</sequence>
<dbReference type="EMBL" id="GGEC01087752">
    <property type="protein sequence ID" value="MBX68236.1"/>
    <property type="molecule type" value="Transcribed_RNA"/>
</dbReference>
<evidence type="ECO:0000313" key="1">
    <source>
        <dbReference type="EMBL" id="MBX68236.1"/>
    </source>
</evidence>